<dbReference type="Proteomes" id="UP000694308">
    <property type="component" value="Unassembled WGS sequence"/>
</dbReference>
<dbReference type="GO" id="GO:0016841">
    <property type="term" value="F:ammonia-lyase activity"/>
    <property type="evidence" value="ECO:0007669"/>
    <property type="project" value="UniProtKB-ARBA"/>
</dbReference>
<keyword evidence="1 2" id="KW-0456">Lyase</keyword>
<evidence type="ECO:0000313" key="3">
    <source>
        <dbReference type="Proteomes" id="UP000694308"/>
    </source>
</evidence>
<dbReference type="FunFam" id="1.10.275.10:FF:000005">
    <property type="entry name" value="Histidine ammonia-lyase"/>
    <property type="match status" value="1"/>
</dbReference>
<protein>
    <submittedName>
        <fullName evidence="2">Aromatic amino acid lyase</fullName>
    </submittedName>
</protein>
<keyword evidence="3" id="KW-1185">Reference proteome</keyword>
<organism evidence="2 3">
    <name type="scientific">Clostridium thailandense</name>
    <dbReference type="NCBI Taxonomy" id="2794346"/>
    <lineage>
        <taxon>Bacteria</taxon>
        <taxon>Bacillati</taxon>
        <taxon>Bacillota</taxon>
        <taxon>Clostridia</taxon>
        <taxon>Eubacteriales</taxon>
        <taxon>Clostridiaceae</taxon>
        <taxon>Clostridium</taxon>
    </lineage>
</organism>
<sequence>MIEGNKVHYIPIAADGCGHIGVFNLDKEVTELELFKEKIKKVTLGDMKITLEEFVAVSRYGAKVSFSSSYSEKVSRSRELVEKFLDENRVIYGLTTGFGDNCNKIISPEDAVALQKNIIRSHACSVGEPLEKEIVRGILLMMLLNLGQGYSGVQLSTLEMIAELLNNNITPFSPGQGSVGYLAVEAHISMVLIGEGKAWYKGELLESRNALSAAGIVPVELGCKEGLALVSGTTSVTAFAALALYDAIKAAKTADIVGAMSLEALRGTVKAFDPRLQSVRPHEEQAMTAKNILRILNKSEIALKYKDYRLQDALSLRCIPQLHGAAKKTLKDAAKTIFIEMNSCCDNPIIYPIDNDGIALMGCNADGSYVGIEADSSCIAMTAIAKMSERRIDRLVNHHVSELPAFLIEKSGLNNGLMIPQYTAAGLLGEMRILSTSSTIDNIPTCCNQEDYVSMSYNASLKAYKCSKLLENILAIELLNAAQALEFLKPLKPSPATEAVYSLIRKEVPKLEEDKYIYPFIKYIQEQIHEGNVLKVVEKVIGDLEF</sequence>
<name>A0A949TXB3_9CLOT</name>
<evidence type="ECO:0000256" key="1">
    <source>
        <dbReference type="ARBA" id="ARBA00023239"/>
    </source>
</evidence>
<dbReference type="NCBIfam" id="NF006871">
    <property type="entry name" value="PRK09367.1"/>
    <property type="match status" value="1"/>
</dbReference>
<gene>
    <name evidence="2" type="ORF">I6U48_29250</name>
</gene>
<dbReference type="AlphaFoldDB" id="A0A949TXB3"/>
<accession>A0A949TXB3</accession>
<dbReference type="Pfam" id="PF00221">
    <property type="entry name" value="Lyase_aromatic"/>
    <property type="match status" value="1"/>
</dbReference>
<dbReference type="PANTHER" id="PTHR10362">
    <property type="entry name" value="HISTIDINE AMMONIA-LYASE"/>
    <property type="match status" value="1"/>
</dbReference>
<evidence type="ECO:0000313" key="2">
    <source>
        <dbReference type="EMBL" id="MBV7276957.1"/>
    </source>
</evidence>
<proteinExistence type="predicted"/>
<dbReference type="InterPro" id="IPR001106">
    <property type="entry name" value="Aromatic_Lyase"/>
</dbReference>
<comment type="caution">
    <text evidence="2">The sequence shown here is derived from an EMBL/GenBank/DDBJ whole genome shotgun (WGS) entry which is preliminary data.</text>
</comment>
<dbReference type="EMBL" id="JAEEGC010000244">
    <property type="protein sequence ID" value="MBV7276957.1"/>
    <property type="molecule type" value="Genomic_DNA"/>
</dbReference>
<reference evidence="2" key="1">
    <citation type="submission" date="2020-12" db="EMBL/GenBank/DDBJ databases">
        <title>Clostridium thailandense sp. nov., a novel acetogenic bacterium isolated from peat land soil in Thailand.</title>
        <authorList>
            <person name="Chaikitkaew S."/>
            <person name="Birkeland N.K."/>
        </authorList>
    </citation>
    <scope>NUCLEOTIDE SEQUENCE</scope>
    <source>
        <strain evidence="2">PL3</strain>
    </source>
</reference>
<dbReference type="CDD" id="cd00332">
    <property type="entry name" value="PAL-HAL"/>
    <property type="match status" value="1"/>
</dbReference>